<dbReference type="Proteomes" id="UP000187203">
    <property type="component" value="Unassembled WGS sequence"/>
</dbReference>
<organism evidence="2 3">
    <name type="scientific">Corchorus olitorius</name>
    <dbReference type="NCBI Taxonomy" id="93759"/>
    <lineage>
        <taxon>Eukaryota</taxon>
        <taxon>Viridiplantae</taxon>
        <taxon>Streptophyta</taxon>
        <taxon>Embryophyta</taxon>
        <taxon>Tracheophyta</taxon>
        <taxon>Spermatophyta</taxon>
        <taxon>Magnoliopsida</taxon>
        <taxon>eudicotyledons</taxon>
        <taxon>Gunneridae</taxon>
        <taxon>Pentapetalae</taxon>
        <taxon>rosids</taxon>
        <taxon>malvids</taxon>
        <taxon>Malvales</taxon>
        <taxon>Malvaceae</taxon>
        <taxon>Grewioideae</taxon>
        <taxon>Apeibeae</taxon>
        <taxon>Corchorus</taxon>
    </lineage>
</organism>
<evidence type="ECO:0000313" key="3">
    <source>
        <dbReference type="Proteomes" id="UP000187203"/>
    </source>
</evidence>
<protein>
    <submittedName>
        <fullName evidence="2">Uncharacterized protein</fullName>
    </submittedName>
</protein>
<dbReference type="AlphaFoldDB" id="A0A1R3L153"/>
<sequence>MDSDGGQSMRHVVVVVPHRGQGIAQAALAPAHLQQLDFRGGDVAVRGQQLVAAVLGKVHGVEQAAGAGEDVQHRMLQGMLVHPAAHGGVTLGIEVDQQHLAPVGGGQRSGEIDARRGLAHPALLVGYRVNLGHVPPYPSPFVRRSISKCRWPWQPGTARTCAAATRKSAGSLASSSSGCSPFIASHCVWLSPRARRADRPRRGHAPPRDWSGPARSWPGSGSAFLAVAVEQGEARLRKEDRQGNARHAAAAAHVQPVPGAHVGDDAEAVQQVPRDHLVGIAHRGEVVGLVPLDQQVQVAQQALFHGDGQRHAERLGALAQFVGLNRAGHQALCSRLRPALRFFRWISSSETAAGVTPGMREA</sequence>
<dbReference type="AntiFam" id="ANF00187">
    <property type="entry name" value="Shadow ORF (opposite parA)"/>
</dbReference>
<feature type="compositionally biased region" description="Basic residues" evidence="1">
    <location>
        <begin position="194"/>
        <end position="205"/>
    </location>
</feature>
<dbReference type="EMBL" id="AWUE01005201">
    <property type="protein sequence ID" value="OMP13082.1"/>
    <property type="molecule type" value="Genomic_DNA"/>
</dbReference>
<accession>A0A1R3L153</accession>
<proteinExistence type="predicted"/>
<name>A0A1R3L153_9ROSI</name>
<keyword evidence="3" id="KW-1185">Reference proteome</keyword>
<reference evidence="3" key="1">
    <citation type="submission" date="2013-09" db="EMBL/GenBank/DDBJ databases">
        <title>Corchorus olitorius genome sequencing.</title>
        <authorList>
            <person name="Alam M."/>
            <person name="Haque M.S."/>
            <person name="Islam M.S."/>
            <person name="Emdad E.M."/>
            <person name="Islam M.M."/>
            <person name="Ahmed B."/>
            <person name="Halim A."/>
            <person name="Hossen Q.M.M."/>
            <person name="Hossain M.Z."/>
            <person name="Ahmed R."/>
            <person name="Khan M.M."/>
            <person name="Islam R."/>
            <person name="Rashid M.M."/>
            <person name="Khan S.A."/>
            <person name="Rahman M.S."/>
            <person name="Alam M."/>
            <person name="Yahiya A.S."/>
            <person name="Khan M.S."/>
            <person name="Azam M.S."/>
            <person name="Haque T."/>
            <person name="Lashkar M.Z.H."/>
            <person name="Akhand A.I."/>
            <person name="Morshed G."/>
            <person name="Roy S."/>
            <person name="Uddin K.S."/>
            <person name="Rabeya T."/>
            <person name="Hossain A.S."/>
            <person name="Chowdhury A."/>
            <person name="Snigdha A.R."/>
            <person name="Mortoza M.S."/>
            <person name="Matin S.A."/>
            <person name="Hoque S.M.E."/>
            <person name="Islam M.K."/>
            <person name="Roy D.K."/>
            <person name="Haider R."/>
            <person name="Moosa M.M."/>
            <person name="Elias S.M."/>
            <person name="Hasan A.M."/>
            <person name="Jahan S."/>
            <person name="Shafiuddin M."/>
            <person name="Mahmood N."/>
            <person name="Shommy N.S."/>
        </authorList>
    </citation>
    <scope>NUCLEOTIDE SEQUENCE [LARGE SCALE GENOMIC DNA]</scope>
    <source>
        <strain evidence="3">cv. O-4</strain>
    </source>
</reference>
<gene>
    <name evidence="2" type="ORF">COLO4_02314</name>
</gene>
<evidence type="ECO:0000313" key="2">
    <source>
        <dbReference type="EMBL" id="OMP13082.1"/>
    </source>
</evidence>
<comment type="caution">
    <text evidence="2">The sequence shown here is derived from an EMBL/GenBank/DDBJ whole genome shotgun (WGS) entry which is preliminary data.</text>
</comment>
<feature type="region of interest" description="Disordered" evidence="1">
    <location>
        <begin position="194"/>
        <end position="217"/>
    </location>
</feature>
<evidence type="ECO:0000256" key="1">
    <source>
        <dbReference type="SAM" id="MobiDB-lite"/>
    </source>
</evidence>